<dbReference type="OrthoDB" id="9810361at2"/>
<dbReference type="KEGG" id="saqi:AXG55_00510"/>
<dbReference type="InterPro" id="IPR005358">
    <property type="entry name" value="Puta_zinc/iron-chelating_dom"/>
</dbReference>
<evidence type="ECO:0000313" key="1">
    <source>
        <dbReference type="EMBL" id="APJ02495.1"/>
    </source>
</evidence>
<dbReference type="Pfam" id="PF03692">
    <property type="entry name" value="CxxCxxCC"/>
    <property type="match status" value="1"/>
</dbReference>
<dbReference type="Proteomes" id="UP000184731">
    <property type="component" value="Chromosome"/>
</dbReference>
<gene>
    <name evidence="1" type="ORF">AXG55_00510</name>
</gene>
<dbReference type="AlphaFoldDB" id="A0A1L4CX20"/>
<organism evidence="1 2">
    <name type="scientific">Silvanigrella aquatica</name>
    <dbReference type="NCBI Taxonomy" id="1915309"/>
    <lineage>
        <taxon>Bacteria</taxon>
        <taxon>Pseudomonadati</taxon>
        <taxon>Bdellovibrionota</taxon>
        <taxon>Oligoflexia</taxon>
        <taxon>Silvanigrellales</taxon>
        <taxon>Silvanigrellaceae</taxon>
        <taxon>Silvanigrella</taxon>
    </lineage>
</organism>
<dbReference type="EMBL" id="CP017834">
    <property type="protein sequence ID" value="APJ02495.1"/>
    <property type="molecule type" value="Genomic_DNA"/>
</dbReference>
<protein>
    <recommendedName>
        <fullName evidence="3">Zinc/iron-chelating domain-containing protein</fullName>
    </recommendedName>
</protein>
<dbReference type="RefSeq" id="WP_148696200.1">
    <property type="nucleotide sequence ID" value="NZ_CP017834.1"/>
</dbReference>
<keyword evidence="2" id="KW-1185">Reference proteome</keyword>
<sequence>MEYSTAIQHLIPFVMTKYETHEHAASQKTAEFLASQTSEKLGCTKGCGACCHFPLVPVTAGEAFVLLNRVLAEGTPLEELAKKLFHYVEKYFNFVQSKGRLPFLDRDQKKFLAQLLPCPFFVKENTSQFAGHCGIYGMRPLICEFYNSIDSPKLCEQKLGHRSIEAVIMNGSHIQDNLRDFERKLLGRSTLGHLPLLLAALCTQEGLQCFLEEKHLTDEELKEEFAQEIHDFSLYAEMLNSIGYSLSENDMKALEEAQSEMMRD</sequence>
<proteinExistence type="predicted"/>
<accession>A0A1L4CX20</accession>
<reference evidence="1 2" key="1">
    <citation type="submission" date="2016-10" db="EMBL/GenBank/DDBJ databases">
        <title>Silvanigrella aquatica sp. nov., isolated from a freshwater lake located in the Black Forest, Germany, description of Silvanigrellaceae fam. nov., Silvanigrellales ord. nov., reclassification of the order Bdellovibrionales in the class Oligoflexia, reclassification of the families Bacteriovoracaceae and Halobacteriovoraceae in the new order Bacteriovoracales ord. nov., and reclassification of the family Pseudobacteriovoracaceae in the order Oligoflexiales.</title>
        <authorList>
            <person name="Hahn M.W."/>
            <person name="Schmidt J."/>
            <person name="Koll U."/>
            <person name="Rohde M."/>
            <person name="Verbag S."/>
            <person name="Pitt A."/>
            <person name="Nakai R."/>
            <person name="Naganuma T."/>
            <person name="Lang E."/>
        </authorList>
    </citation>
    <scope>NUCLEOTIDE SEQUENCE [LARGE SCALE GENOMIC DNA]</scope>
    <source>
        <strain evidence="1 2">MWH-Nonnen-W8red</strain>
    </source>
</reference>
<name>A0A1L4CX20_9BACT</name>
<evidence type="ECO:0008006" key="3">
    <source>
        <dbReference type="Google" id="ProtNLM"/>
    </source>
</evidence>
<dbReference type="STRING" id="1915309.AXG55_00510"/>
<evidence type="ECO:0000313" key="2">
    <source>
        <dbReference type="Proteomes" id="UP000184731"/>
    </source>
</evidence>